<evidence type="ECO:0000313" key="3">
    <source>
        <dbReference type="Proteomes" id="UP000191135"/>
    </source>
</evidence>
<organism evidence="2 3">
    <name type="scientific">Martelella mediterranea DSM 17316</name>
    <dbReference type="NCBI Taxonomy" id="1122214"/>
    <lineage>
        <taxon>Bacteria</taxon>
        <taxon>Pseudomonadati</taxon>
        <taxon>Pseudomonadota</taxon>
        <taxon>Alphaproteobacteria</taxon>
        <taxon>Hyphomicrobiales</taxon>
        <taxon>Aurantimonadaceae</taxon>
        <taxon>Martelella</taxon>
    </lineage>
</organism>
<dbReference type="InterPro" id="IPR011991">
    <property type="entry name" value="ArsR-like_HTH"/>
</dbReference>
<dbReference type="SUPFAM" id="SSF46785">
    <property type="entry name" value="Winged helix' DNA-binding domain"/>
    <property type="match status" value="1"/>
</dbReference>
<dbReference type="GO" id="GO:0003700">
    <property type="term" value="F:DNA-binding transcription factor activity"/>
    <property type="evidence" value="ECO:0007669"/>
    <property type="project" value="InterPro"/>
</dbReference>
<dbReference type="Proteomes" id="UP000191135">
    <property type="component" value="Chromosome"/>
</dbReference>
<evidence type="ECO:0000313" key="2">
    <source>
        <dbReference type="EMBL" id="AQZ50714.1"/>
    </source>
</evidence>
<dbReference type="InterPro" id="IPR036390">
    <property type="entry name" value="WH_DNA-bd_sf"/>
</dbReference>
<dbReference type="InterPro" id="IPR001845">
    <property type="entry name" value="HTH_ArsR_DNA-bd_dom"/>
</dbReference>
<feature type="domain" description="HTH arsR-type" evidence="1">
    <location>
        <begin position="15"/>
        <end position="109"/>
    </location>
</feature>
<reference evidence="2 3" key="1">
    <citation type="submission" date="2017-03" db="EMBL/GenBank/DDBJ databases">
        <title>Foreign affairs: Plasmid Transfer between Roseobacters and Rhizobia.</title>
        <authorList>
            <person name="Bartling P."/>
            <person name="Bunk B."/>
            <person name="Overmann J."/>
            <person name="Brinkmann H."/>
            <person name="Petersen J."/>
        </authorList>
    </citation>
    <scope>NUCLEOTIDE SEQUENCE [LARGE SCALE GENOMIC DNA]</scope>
    <source>
        <strain evidence="2 3">MACL11</strain>
    </source>
</reference>
<proteinExistence type="predicted"/>
<dbReference type="KEGG" id="mmed:Mame_01352"/>
<gene>
    <name evidence="2" type="ORF">Mame_01352</name>
</gene>
<keyword evidence="3" id="KW-1185">Reference proteome</keyword>
<dbReference type="CDD" id="cd00090">
    <property type="entry name" value="HTH_ARSR"/>
    <property type="match status" value="1"/>
</dbReference>
<dbReference type="PROSITE" id="PS50987">
    <property type="entry name" value="HTH_ARSR_2"/>
    <property type="match status" value="1"/>
</dbReference>
<sequence>MSHNGVVIRLNRSTEADAKLHGAAELLSALAFDHRLAIARALQSGSRTLIELSHATGLAFKPLISTIAKLLQSGLIVMRRRNNETVYELGNPRLGEVVRLADRIVGRNPS</sequence>
<dbReference type="EMBL" id="CP020330">
    <property type="protein sequence ID" value="AQZ50714.1"/>
    <property type="molecule type" value="Genomic_DNA"/>
</dbReference>
<dbReference type="Gene3D" id="1.10.10.10">
    <property type="entry name" value="Winged helix-like DNA-binding domain superfamily/Winged helix DNA-binding domain"/>
    <property type="match status" value="1"/>
</dbReference>
<dbReference type="SMART" id="SM00418">
    <property type="entry name" value="HTH_ARSR"/>
    <property type="match status" value="1"/>
</dbReference>
<protein>
    <recommendedName>
        <fullName evidence="1">HTH arsR-type domain-containing protein</fullName>
    </recommendedName>
</protein>
<name>A0A1U9YZ55_9HYPH</name>
<accession>A0A1U9YZ55</accession>
<dbReference type="InterPro" id="IPR036388">
    <property type="entry name" value="WH-like_DNA-bd_sf"/>
</dbReference>
<evidence type="ECO:0000259" key="1">
    <source>
        <dbReference type="PROSITE" id="PS50987"/>
    </source>
</evidence>
<dbReference type="AlphaFoldDB" id="A0A1U9YZ55"/>
<dbReference type="RefSeq" id="WP_018064968.1">
    <property type="nucleotide sequence ID" value="NZ_AQWH01000010.1"/>
</dbReference>
<dbReference type="OrthoDB" id="7916781at2"/>